<comment type="caution">
    <text evidence="2">The sequence shown here is derived from an EMBL/GenBank/DDBJ whole genome shotgun (WGS) entry which is preliminary data.</text>
</comment>
<feature type="region of interest" description="Disordered" evidence="1">
    <location>
        <begin position="56"/>
        <end position="75"/>
    </location>
</feature>
<dbReference type="EMBL" id="CAUYUJ010015806">
    <property type="protein sequence ID" value="CAK0858279.1"/>
    <property type="molecule type" value="Genomic_DNA"/>
</dbReference>
<sequence>ALQGHCGANIAGKKCGFMALQDQMRYFRLRPTCCNKKKQDNMIKFKLQSTLSPQLQTPQIKWGETNGGPPEGGLECGAGELLDKLGVQQGRGEEFGEGGK</sequence>
<evidence type="ECO:0000313" key="2">
    <source>
        <dbReference type="EMBL" id="CAK0858279.1"/>
    </source>
</evidence>
<feature type="non-terminal residue" evidence="2">
    <location>
        <position position="1"/>
    </location>
</feature>
<keyword evidence="3" id="KW-1185">Reference proteome</keyword>
<name>A0ABN9UJH9_9DINO</name>
<dbReference type="Proteomes" id="UP001189429">
    <property type="component" value="Unassembled WGS sequence"/>
</dbReference>
<evidence type="ECO:0000256" key="1">
    <source>
        <dbReference type="SAM" id="MobiDB-lite"/>
    </source>
</evidence>
<organism evidence="2 3">
    <name type="scientific">Prorocentrum cordatum</name>
    <dbReference type="NCBI Taxonomy" id="2364126"/>
    <lineage>
        <taxon>Eukaryota</taxon>
        <taxon>Sar</taxon>
        <taxon>Alveolata</taxon>
        <taxon>Dinophyceae</taxon>
        <taxon>Prorocentrales</taxon>
        <taxon>Prorocentraceae</taxon>
        <taxon>Prorocentrum</taxon>
    </lineage>
</organism>
<gene>
    <name evidence="2" type="ORF">PCOR1329_LOCUS48119</name>
</gene>
<feature type="non-terminal residue" evidence="2">
    <location>
        <position position="100"/>
    </location>
</feature>
<reference evidence="2" key="1">
    <citation type="submission" date="2023-10" db="EMBL/GenBank/DDBJ databases">
        <authorList>
            <person name="Chen Y."/>
            <person name="Shah S."/>
            <person name="Dougan E. K."/>
            <person name="Thang M."/>
            <person name="Chan C."/>
        </authorList>
    </citation>
    <scope>NUCLEOTIDE SEQUENCE [LARGE SCALE GENOMIC DNA]</scope>
</reference>
<evidence type="ECO:0000313" key="3">
    <source>
        <dbReference type="Proteomes" id="UP001189429"/>
    </source>
</evidence>
<proteinExistence type="predicted"/>
<protein>
    <submittedName>
        <fullName evidence="2">Uncharacterized protein</fullName>
    </submittedName>
</protein>
<feature type="compositionally biased region" description="Gly residues" evidence="1">
    <location>
        <begin position="65"/>
        <end position="75"/>
    </location>
</feature>
<accession>A0ABN9UJH9</accession>